<dbReference type="GO" id="GO:0008146">
    <property type="term" value="F:sulfotransferase activity"/>
    <property type="evidence" value="ECO:0007669"/>
    <property type="project" value="InterPro"/>
</dbReference>
<dbReference type="Proteomes" id="UP000322000">
    <property type="component" value="Chromosome 3"/>
</dbReference>
<keyword evidence="4" id="KW-1185">Reference proteome</keyword>
<dbReference type="GeneID" id="113491742"/>
<evidence type="ECO:0000256" key="2">
    <source>
        <dbReference type="ARBA" id="ARBA00022679"/>
    </source>
</evidence>
<dbReference type="KEGG" id="tnl:113491742"/>
<gene>
    <name evidence="5" type="primary">LOC113491742</name>
</gene>
<sequence length="349" mass="40935">MAEQIVPFPYSYSELEGEDKELVEKTIAANPIEYVRVGPKGYLIFKPYLRDAENVYNMPLRPSDVFVASYQRSGTTMTQELVWLLLNDFDYEKAKSIPLVARYSFLEEFMFIDYEKRDIFIANMKKTDPNFDPSNLLKIAEMFKIPATKKLAKTPSPRFIKTHLPMSFLPPKVLETAKVVYIAREPKDVAVSCYHHSLLFKMQQFSGGFKEFWNLFHKGLFSLTPFFEHLKEAWNLRHHPNMLFLFYEDVTKDMPAAIRRIGEFFGKTFTKEQIAGLCDHLNIKNFKNNKSVNNEELRDTGMFDANETFIRKGKSGGWRDYFDEEMTQQAEKWIADNLRDTDLRFPTHK</sequence>
<dbReference type="AlphaFoldDB" id="A0A7E5V8S5"/>
<dbReference type="InterPro" id="IPR027417">
    <property type="entry name" value="P-loop_NTPase"/>
</dbReference>
<reference evidence="5" key="1">
    <citation type="submission" date="2025-08" db="UniProtKB">
        <authorList>
            <consortium name="RefSeq"/>
        </authorList>
    </citation>
    <scope>IDENTIFICATION</scope>
</reference>
<comment type="similarity">
    <text evidence="1">Belongs to the sulfotransferase 1 family.</text>
</comment>
<dbReference type="InterPro" id="IPR000863">
    <property type="entry name" value="Sulfotransferase_dom"/>
</dbReference>
<evidence type="ECO:0000313" key="5">
    <source>
        <dbReference type="RefSeq" id="XP_026724692.1"/>
    </source>
</evidence>
<dbReference type="RefSeq" id="XP_026724692.1">
    <property type="nucleotide sequence ID" value="XM_026868891.1"/>
</dbReference>
<evidence type="ECO:0000259" key="3">
    <source>
        <dbReference type="Pfam" id="PF00685"/>
    </source>
</evidence>
<dbReference type="Pfam" id="PF00685">
    <property type="entry name" value="Sulfotransfer_1"/>
    <property type="match status" value="1"/>
</dbReference>
<dbReference type="SUPFAM" id="SSF52540">
    <property type="entry name" value="P-loop containing nucleoside triphosphate hydrolases"/>
    <property type="match status" value="1"/>
</dbReference>
<dbReference type="OrthoDB" id="205623at2759"/>
<dbReference type="PANTHER" id="PTHR11783">
    <property type="entry name" value="SULFOTRANSFERASE SULT"/>
    <property type="match status" value="1"/>
</dbReference>
<protein>
    <submittedName>
        <fullName evidence="5">Sulfotransferase family cytosolic 1B member 1-like</fullName>
    </submittedName>
</protein>
<organism evidence="4 5">
    <name type="scientific">Trichoplusia ni</name>
    <name type="common">Cabbage looper</name>
    <dbReference type="NCBI Taxonomy" id="7111"/>
    <lineage>
        <taxon>Eukaryota</taxon>
        <taxon>Metazoa</taxon>
        <taxon>Ecdysozoa</taxon>
        <taxon>Arthropoda</taxon>
        <taxon>Hexapoda</taxon>
        <taxon>Insecta</taxon>
        <taxon>Pterygota</taxon>
        <taxon>Neoptera</taxon>
        <taxon>Endopterygota</taxon>
        <taxon>Lepidoptera</taxon>
        <taxon>Glossata</taxon>
        <taxon>Ditrysia</taxon>
        <taxon>Noctuoidea</taxon>
        <taxon>Noctuidae</taxon>
        <taxon>Plusiinae</taxon>
        <taxon>Trichoplusia</taxon>
    </lineage>
</organism>
<feature type="domain" description="Sulfotransferase" evidence="3">
    <location>
        <begin position="62"/>
        <end position="341"/>
    </location>
</feature>
<accession>A0A7E5V8S5</accession>
<dbReference type="InParanoid" id="A0A7E5V8S5"/>
<dbReference type="Gene3D" id="3.40.50.300">
    <property type="entry name" value="P-loop containing nucleotide triphosphate hydrolases"/>
    <property type="match status" value="1"/>
</dbReference>
<evidence type="ECO:0000313" key="4">
    <source>
        <dbReference type="Proteomes" id="UP000322000"/>
    </source>
</evidence>
<keyword evidence="2" id="KW-0808">Transferase</keyword>
<evidence type="ECO:0000256" key="1">
    <source>
        <dbReference type="ARBA" id="ARBA00005771"/>
    </source>
</evidence>
<proteinExistence type="inferred from homology"/>
<name>A0A7E5V8S5_TRINI</name>